<dbReference type="InterPro" id="IPR021109">
    <property type="entry name" value="Peptidase_aspartic_dom_sf"/>
</dbReference>
<feature type="chain" id="PRO_5030850004" evidence="1">
    <location>
        <begin position="19"/>
        <end position="329"/>
    </location>
</feature>
<dbReference type="Proteomes" id="UP000549134">
    <property type="component" value="Unassembled WGS sequence"/>
</dbReference>
<dbReference type="GeneID" id="55847640"/>
<dbReference type="SUPFAM" id="SSF50630">
    <property type="entry name" value="Acid proteases"/>
    <property type="match status" value="1"/>
</dbReference>
<proteinExistence type="predicted"/>
<gene>
    <name evidence="2" type="ORF">HX787_01710</name>
</gene>
<comment type="caution">
    <text evidence="2">The sequence shown here is derived from an EMBL/GenBank/DDBJ whole genome shotgun (WGS) entry which is preliminary data.</text>
</comment>
<accession>A0A7Y8AJJ1</accession>
<keyword evidence="1" id="KW-0732">Signal</keyword>
<dbReference type="RefSeq" id="WP_080520202.1">
    <property type="nucleotide sequence ID" value="NZ_CP020369.1"/>
</dbReference>
<feature type="signal peptide" evidence="1">
    <location>
        <begin position="1"/>
        <end position="18"/>
    </location>
</feature>
<evidence type="ECO:0000256" key="1">
    <source>
        <dbReference type="SAM" id="SignalP"/>
    </source>
</evidence>
<name>A0A7Y8AJJ1_PSETO</name>
<evidence type="ECO:0000313" key="3">
    <source>
        <dbReference type="Proteomes" id="UP000549134"/>
    </source>
</evidence>
<evidence type="ECO:0000313" key="2">
    <source>
        <dbReference type="EMBL" id="NWD34554.1"/>
    </source>
</evidence>
<reference evidence="2 3" key="1">
    <citation type="submission" date="2020-04" db="EMBL/GenBank/DDBJ databases">
        <title>Molecular characterization of pseudomonads from Agaricus bisporus reveal novel blotch 2 pathogens in Western Europe.</title>
        <authorList>
            <person name="Taparia T."/>
            <person name="Krijger M."/>
            <person name="Haynes E."/>
            <person name="Elpinstone J.G."/>
            <person name="Noble R."/>
            <person name="Van Der Wolf J."/>
        </authorList>
    </citation>
    <scope>NUCLEOTIDE SEQUENCE [LARGE SCALE GENOMIC DNA]</scope>
    <source>
        <strain evidence="2 3">IPO3746</strain>
    </source>
</reference>
<sequence length="329" mass="34606">MRLTVLASLFLFAGVAQAAAREVVPIHSATMANGDLRYSVTLKIGSTSVETQFDTGSVGLRVLPGVLKPGDAVAQNTPAAVQYGSGVRLNGKLALATVSLGNATAQVPLQLVDSISCSDARPKCPASRVGPKDFLMGGQPERGEGFKAIVGVGMLRNDAPNPLVAMGGRWLVILPRPGQSTGQLVINPAAAETQGFRNISLQRFATKPGDTGAYWKDHGVQGCLQRLDTHQQVCGNSILDTGAAGFHIYADALQPNWPVGTPAHYSLAMADGSQLGQHFKVDNGGGRYVRYITAQGEHNFHGINAGLLTYFDNAVLYDQAAGTIGLKSR</sequence>
<dbReference type="Gene3D" id="2.40.70.10">
    <property type="entry name" value="Acid Proteases"/>
    <property type="match status" value="1"/>
</dbReference>
<organism evidence="2 3">
    <name type="scientific">Pseudomonas tolaasii</name>
    <dbReference type="NCBI Taxonomy" id="29442"/>
    <lineage>
        <taxon>Bacteria</taxon>
        <taxon>Pseudomonadati</taxon>
        <taxon>Pseudomonadota</taxon>
        <taxon>Gammaproteobacteria</taxon>
        <taxon>Pseudomonadales</taxon>
        <taxon>Pseudomonadaceae</taxon>
        <taxon>Pseudomonas</taxon>
    </lineage>
</organism>
<dbReference type="EMBL" id="JACAQK010000002">
    <property type="protein sequence ID" value="NWD34554.1"/>
    <property type="molecule type" value="Genomic_DNA"/>
</dbReference>
<protein>
    <submittedName>
        <fullName evidence="2">Uncharacterized protein</fullName>
    </submittedName>
</protein>
<dbReference type="AlphaFoldDB" id="A0A7Y8AJJ1"/>